<sequence>MRQLILLLSIMSCSLTAFGLTANIKVHGVVIAAPCEVEKNNYLIDLKKINIWNIKDTQKSPWVNFSVKLKNCPVGTTIAVMKISGTPDATVTEHFINNGTAKNVALNLANTTNKTTIKNGDTITANVNTQTRNVEIPLSARVSGYGNGMVAGSFKSHLEFTFTYQ</sequence>
<dbReference type="RefSeq" id="WP_254178895.1">
    <property type="nucleotide sequence ID" value="NZ_CP077317.1"/>
</dbReference>
<dbReference type="InterPro" id="IPR050263">
    <property type="entry name" value="Bact_Fimbrial_Adh_Pro"/>
</dbReference>
<evidence type="ECO:0000313" key="3">
    <source>
        <dbReference type="Proteomes" id="UP000254208"/>
    </source>
</evidence>
<evidence type="ECO:0000313" key="2">
    <source>
        <dbReference type="EMBL" id="SUC29357.1"/>
    </source>
</evidence>
<dbReference type="EMBL" id="UGTZ01000001">
    <property type="protein sequence ID" value="SUC29357.1"/>
    <property type="molecule type" value="Genomic_DNA"/>
</dbReference>
<dbReference type="GO" id="GO:0043709">
    <property type="term" value="P:cell adhesion involved in single-species biofilm formation"/>
    <property type="evidence" value="ECO:0007669"/>
    <property type="project" value="TreeGrafter"/>
</dbReference>
<name>A0A379FL04_PRORE</name>
<dbReference type="PANTHER" id="PTHR33420:SF27">
    <property type="entry name" value="PROTEIN FIMG"/>
    <property type="match status" value="1"/>
</dbReference>
<dbReference type="AlphaFoldDB" id="A0A379FL04"/>
<dbReference type="InterPro" id="IPR008966">
    <property type="entry name" value="Adhesion_dom_sf"/>
</dbReference>
<feature type="chain" id="PRO_5016855287" evidence="1">
    <location>
        <begin position="20"/>
        <end position="165"/>
    </location>
</feature>
<keyword evidence="1" id="KW-0732">Signal</keyword>
<evidence type="ECO:0000256" key="1">
    <source>
        <dbReference type="SAM" id="SignalP"/>
    </source>
</evidence>
<dbReference type="Gene3D" id="2.60.40.1090">
    <property type="entry name" value="Fimbrial-type adhesion domain"/>
    <property type="match status" value="1"/>
</dbReference>
<accession>A0A379FL04</accession>
<proteinExistence type="predicted"/>
<dbReference type="PANTHER" id="PTHR33420">
    <property type="entry name" value="FIMBRIAL SUBUNIT ELFA-RELATED"/>
    <property type="match status" value="1"/>
</dbReference>
<dbReference type="GeneID" id="93671403"/>
<feature type="signal peptide" evidence="1">
    <location>
        <begin position="1"/>
        <end position="19"/>
    </location>
</feature>
<dbReference type="SUPFAM" id="SSF49401">
    <property type="entry name" value="Bacterial adhesins"/>
    <property type="match status" value="1"/>
</dbReference>
<dbReference type="InterPro" id="IPR036937">
    <property type="entry name" value="Adhesion_dom_fimbrial_sf"/>
</dbReference>
<gene>
    <name evidence="2" type="primary">fimG</name>
    <name evidence="2" type="ORF">NCTC11801_00251</name>
</gene>
<organism evidence="2 3">
    <name type="scientific">Providencia rettgeri</name>
    <dbReference type="NCBI Taxonomy" id="587"/>
    <lineage>
        <taxon>Bacteria</taxon>
        <taxon>Pseudomonadati</taxon>
        <taxon>Pseudomonadota</taxon>
        <taxon>Gammaproteobacteria</taxon>
        <taxon>Enterobacterales</taxon>
        <taxon>Morganellaceae</taxon>
        <taxon>Providencia</taxon>
    </lineage>
</organism>
<dbReference type="Proteomes" id="UP000254208">
    <property type="component" value="Unassembled WGS sequence"/>
</dbReference>
<dbReference type="GO" id="GO:0009289">
    <property type="term" value="C:pilus"/>
    <property type="evidence" value="ECO:0007669"/>
    <property type="project" value="InterPro"/>
</dbReference>
<protein>
    <submittedName>
        <fullName evidence="2">Putative fimbrial protein SthD</fullName>
    </submittedName>
</protein>
<reference evidence="2 3" key="1">
    <citation type="submission" date="2018-06" db="EMBL/GenBank/DDBJ databases">
        <authorList>
            <consortium name="Pathogen Informatics"/>
            <person name="Doyle S."/>
        </authorList>
    </citation>
    <scope>NUCLEOTIDE SEQUENCE [LARGE SCALE GENOMIC DNA]</scope>
    <source>
        <strain evidence="2 3">NCTC11801</strain>
    </source>
</reference>